<accession>A0A968GII1</accession>
<evidence type="ECO:0000313" key="8">
    <source>
        <dbReference type="EMBL" id="NIZ69285.1"/>
    </source>
</evidence>
<dbReference type="GO" id="GO:0046872">
    <property type="term" value="F:metal ion binding"/>
    <property type="evidence" value="ECO:0007669"/>
    <property type="project" value="UniProtKB-KW"/>
</dbReference>
<organism evidence="8 9">
    <name type="scientific">Entomospira culicis</name>
    <dbReference type="NCBI Taxonomy" id="2719989"/>
    <lineage>
        <taxon>Bacteria</taxon>
        <taxon>Pseudomonadati</taxon>
        <taxon>Spirochaetota</taxon>
        <taxon>Spirochaetia</taxon>
        <taxon>Spirochaetales</taxon>
        <taxon>Spirochaetaceae</taxon>
        <taxon>Entomospira</taxon>
    </lineage>
</organism>
<dbReference type="PANTHER" id="PTHR43726">
    <property type="entry name" value="3-METHYLORNITHINE SYNTHASE"/>
    <property type="match status" value="1"/>
</dbReference>
<feature type="binding site" evidence="5">
    <location>
        <position position="83"/>
    </location>
    <ligand>
        <name>[4Fe-4S] cluster</name>
        <dbReference type="ChEBI" id="CHEBI:49883"/>
        <note>4Fe-4S-S-AdoMet</note>
    </ligand>
</feature>
<dbReference type="InterPro" id="IPR006638">
    <property type="entry name" value="Elp3/MiaA/NifB-like_rSAM"/>
</dbReference>
<feature type="binding site" evidence="5">
    <location>
        <position position="86"/>
    </location>
    <ligand>
        <name>[4Fe-4S] cluster</name>
        <dbReference type="ChEBI" id="CHEBI:49883"/>
        <note>4Fe-4S-S-AdoMet</note>
    </ligand>
</feature>
<evidence type="ECO:0000259" key="7">
    <source>
        <dbReference type="PROSITE" id="PS51918"/>
    </source>
</evidence>
<dbReference type="Pfam" id="PF04055">
    <property type="entry name" value="Radical_SAM"/>
    <property type="match status" value="1"/>
</dbReference>
<dbReference type="SFLD" id="SFLDG01060">
    <property type="entry name" value="BATS_domain_containing"/>
    <property type="match status" value="1"/>
</dbReference>
<evidence type="ECO:0000313" key="9">
    <source>
        <dbReference type="Proteomes" id="UP000778951"/>
    </source>
</evidence>
<dbReference type="SFLD" id="SFLDG01280">
    <property type="entry name" value="HydE/PylB-like"/>
    <property type="match status" value="1"/>
</dbReference>
<feature type="binding site" evidence="6">
    <location>
        <position position="199"/>
    </location>
    <ligand>
        <name>S-adenosyl-L-methionine</name>
        <dbReference type="ChEBI" id="CHEBI:59789"/>
    </ligand>
</feature>
<feature type="binding site" evidence="5">
    <location>
        <position position="79"/>
    </location>
    <ligand>
        <name>[4Fe-4S] cluster</name>
        <dbReference type="ChEBI" id="CHEBI:49883"/>
        <note>4Fe-4S-S-AdoMet</note>
    </ligand>
</feature>
<keyword evidence="2" id="KW-0479">Metal-binding</keyword>
<keyword evidence="5" id="KW-0004">4Fe-4S</keyword>
<dbReference type="GO" id="GO:0051539">
    <property type="term" value="F:4 iron, 4 sulfur cluster binding"/>
    <property type="evidence" value="ECO:0007669"/>
    <property type="project" value="UniProtKB-KW"/>
</dbReference>
<dbReference type="RefSeq" id="WP_167695379.1">
    <property type="nucleotide sequence ID" value="NZ_CP118181.1"/>
</dbReference>
<gene>
    <name evidence="8" type="primary">hydE</name>
    <name evidence="8" type="ORF">HCT48_03535</name>
</gene>
<sequence length="371" mass="42407">MLFAHFDDPVTHPSHQEAWQLVERINQGDKLTYEEFRFLIAHLHASQLPHLQALAVQKRKAVYGDQLFIRGLMEISNICHQDCYYCGIRASNRQVARYAYRYEELSAMINRAYDKGYRTIVMQGGENEHFEHRQFCTFLRNITQQYPNLIITLSLGQKSKESYQDYYDAGARRYLLRHESADATHYAKLHPPKQTLASRMECLTNLKAIGFQTGAGFMVGSPYQTSANLAHDLLFLQDFQPHMVGIGPYMHHPDTPFHDASDGRLEHVLACYALARLIVPQALLPSTTATSSLHPQGRLRALQSGCNVIMINLSPEEQRTQYSLYHNKTYKGDESDEYLSLIADDVAKAGMEICMQQGNHSAYIESKIIKE</sequence>
<dbReference type="InterPro" id="IPR024021">
    <property type="entry name" value="FeFe-hyd_HydE_rSAM"/>
</dbReference>
<evidence type="ECO:0000256" key="1">
    <source>
        <dbReference type="ARBA" id="ARBA00022691"/>
    </source>
</evidence>
<dbReference type="PANTHER" id="PTHR43726:SF1">
    <property type="entry name" value="BIOTIN SYNTHASE"/>
    <property type="match status" value="1"/>
</dbReference>
<dbReference type="CDD" id="cd01335">
    <property type="entry name" value="Radical_SAM"/>
    <property type="match status" value="1"/>
</dbReference>
<dbReference type="Proteomes" id="UP000778951">
    <property type="component" value="Unassembled WGS sequence"/>
</dbReference>
<protein>
    <submittedName>
        <fullName evidence="8">[FeFe] hydrogenase H-cluster radical SAM maturase HydE</fullName>
    </submittedName>
</protein>
<evidence type="ECO:0000256" key="4">
    <source>
        <dbReference type="ARBA" id="ARBA00023014"/>
    </source>
</evidence>
<dbReference type="PIRSF" id="PIRSF004762">
    <property type="entry name" value="CHP00423"/>
    <property type="match status" value="1"/>
</dbReference>
<keyword evidence="9" id="KW-1185">Reference proteome</keyword>
<dbReference type="SMART" id="SM00729">
    <property type="entry name" value="Elp3"/>
    <property type="match status" value="1"/>
</dbReference>
<comment type="caution">
    <text evidence="8">The sequence shown here is derived from an EMBL/GenBank/DDBJ whole genome shotgun (WGS) entry which is preliminary data.</text>
</comment>
<feature type="domain" description="Radical SAM core" evidence="7">
    <location>
        <begin position="65"/>
        <end position="290"/>
    </location>
</feature>
<evidence type="ECO:0000256" key="5">
    <source>
        <dbReference type="PIRSR" id="PIRSR004762-1"/>
    </source>
</evidence>
<proteinExistence type="predicted"/>
<dbReference type="InterPro" id="IPR013785">
    <property type="entry name" value="Aldolase_TIM"/>
</dbReference>
<dbReference type="InterPro" id="IPR034422">
    <property type="entry name" value="HydE/PylB-like"/>
</dbReference>
<dbReference type="GO" id="GO:0016740">
    <property type="term" value="F:transferase activity"/>
    <property type="evidence" value="ECO:0007669"/>
    <property type="project" value="TreeGrafter"/>
</dbReference>
<name>A0A968GII1_9SPIO</name>
<dbReference type="PROSITE" id="PS51918">
    <property type="entry name" value="RADICAL_SAM"/>
    <property type="match status" value="1"/>
</dbReference>
<comment type="cofactor">
    <cofactor evidence="5">
        <name>[4Fe-4S] cluster</name>
        <dbReference type="ChEBI" id="CHEBI:49883"/>
    </cofactor>
    <text evidence="5">Binds 1 [4Fe-4S] cluster. The cluster is coordinated with 3 cysteines and an exchangeable S-adenosyl-L-methionine.</text>
</comment>
<dbReference type="InterPro" id="IPR007197">
    <property type="entry name" value="rSAM"/>
</dbReference>
<dbReference type="EMBL" id="JAATLM010000001">
    <property type="protein sequence ID" value="NIZ69285.1"/>
    <property type="molecule type" value="Genomic_DNA"/>
</dbReference>
<evidence type="ECO:0000256" key="3">
    <source>
        <dbReference type="ARBA" id="ARBA00023004"/>
    </source>
</evidence>
<keyword evidence="3 5" id="KW-0408">Iron</keyword>
<dbReference type="NCBIfam" id="TIGR03956">
    <property type="entry name" value="rSAM_HydE"/>
    <property type="match status" value="1"/>
</dbReference>
<dbReference type="AlphaFoldDB" id="A0A968GII1"/>
<reference evidence="8" key="1">
    <citation type="submission" date="2020-03" db="EMBL/GenBank/DDBJ databases">
        <title>Spirochaetal bacteria isolated from arthropods constitute a novel genus Entomospira genus novum within the order Spirochaetales.</title>
        <authorList>
            <person name="Grana-Miraglia L."/>
            <person name="Sikutova S."/>
            <person name="Fingerle V."/>
            <person name="Sing A."/>
            <person name="Castillo-Ramirez S."/>
            <person name="Margos G."/>
            <person name="Rudolf I."/>
        </authorList>
    </citation>
    <scope>NUCLEOTIDE SEQUENCE</scope>
    <source>
        <strain evidence="8">BR149</strain>
    </source>
</reference>
<dbReference type="InterPro" id="IPR058240">
    <property type="entry name" value="rSAM_sf"/>
</dbReference>
<feature type="binding site" evidence="6">
    <location>
        <position position="179"/>
    </location>
    <ligand>
        <name>S-adenosyl-L-methionine</name>
        <dbReference type="ChEBI" id="CHEBI:59789"/>
    </ligand>
</feature>
<feature type="binding site" evidence="6">
    <location>
        <position position="154"/>
    </location>
    <ligand>
        <name>(3R)-3-methyl-D-ornithine</name>
        <dbReference type="ChEBI" id="CHEBI:64642"/>
    </ligand>
</feature>
<evidence type="ECO:0000256" key="6">
    <source>
        <dbReference type="PIRSR" id="PIRSR004762-2"/>
    </source>
</evidence>
<dbReference type="Gene3D" id="3.20.20.70">
    <property type="entry name" value="Aldolase class I"/>
    <property type="match status" value="1"/>
</dbReference>
<keyword evidence="4 5" id="KW-0411">Iron-sulfur</keyword>
<dbReference type="SFLD" id="SFLDS00029">
    <property type="entry name" value="Radical_SAM"/>
    <property type="match status" value="1"/>
</dbReference>
<keyword evidence="1 5" id="KW-0949">S-adenosyl-L-methionine</keyword>
<evidence type="ECO:0000256" key="2">
    <source>
        <dbReference type="ARBA" id="ARBA00022723"/>
    </source>
</evidence>
<dbReference type="SUPFAM" id="SSF102114">
    <property type="entry name" value="Radical SAM enzymes"/>
    <property type="match status" value="1"/>
</dbReference>